<name>A0A9X6STQ8_BACCE</name>
<sequence length="64" mass="7606">MFGSAKGLEVEFFEEKSITVLKTKVNEFIRSLSMRPIEILDIKYHSDWEEYGKQFTAMIIFRNL</sequence>
<proteinExistence type="predicted"/>
<dbReference type="EMBL" id="NVMX01000088">
    <property type="protein sequence ID" value="PDZ94946.1"/>
    <property type="molecule type" value="Genomic_DNA"/>
</dbReference>
<gene>
    <name evidence="1" type="ORF">CON36_31105</name>
</gene>
<comment type="caution">
    <text evidence="1">The sequence shown here is derived from an EMBL/GenBank/DDBJ whole genome shotgun (WGS) entry which is preliminary data.</text>
</comment>
<accession>A0A9X6STQ8</accession>
<dbReference type="RefSeq" id="WP_098006403.1">
    <property type="nucleotide sequence ID" value="NZ_JAWLRU010000002.1"/>
</dbReference>
<reference evidence="1 2" key="1">
    <citation type="submission" date="2017-09" db="EMBL/GenBank/DDBJ databases">
        <title>Large-scale bioinformatics analysis of Bacillus genomes uncovers conserved roles of natural products in bacterial physiology.</title>
        <authorList>
            <consortium name="Agbiome Team Llc"/>
            <person name="Bleich R.M."/>
            <person name="Grubbs K.J."/>
            <person name="Santa Maria K.C."/>
            <person name="Allen S.E."/>
            <person name="Farag S."/>
            <person name="Shank E.A."/>
            <person name="Bowers A."/>
        </authorList>
    </citation>
    <scope>NUCLEOTIDE SEQUENCE [LARGE SCALE GENOMIC DNA]</scope>
    <source>
        <strain evidence="1 2">AFS092789</strain>
    </source>
</reference>
<evidence type="ECO:0000313" key="2">
    <source>
        <dbReference type="Proteomes" id="UP000219922"/>
    </source>
</evidence>
<evidence type="ECO:0000313" key="1">
    <source>
        <dbReference type="EMBL" id="PDZ94946.1"/>
    </source>
</evidence>
<dbReference type="Proteomes" id="UP000219922">
    <property type="component" value="Unassembled WGS sequence"/>
</dbReference>
<dbReference type="AlphaFoldDB" id="A0A9X6STQ8"/>
<protein>
    <submittedName>
        <fullName evidence="1">Uncharacterized protein</fullName>
    </submittedName>
</protein>
<organism evidence="1 2">
    <name type="scientific">Bacillus cereus</name>
    <dbReference type="NCBI Taxonomy" id="1396"/>
    <lineage>
        <taxon>Bacteria</taxon>
        <taxon>Bacillati</taxon>
        <taxon>Bacillota</taxon>
        <taxon>Bacilli</taxon>
        <taxon>Bacillales</taxon>
        <taxon>Bacillaceae</taxon>
        <taxon>Bacillus</taxon>
        <taxon>Bacillus cereus group</taxon>
    </lineage>
</organism>